<evidence type="ECO:0000259" key="5">
    <source>
        <dbReference type="Pfam" id="PF23559"/>
    </source>
</evidence>
<keyword evidence="2" id="KW-0677">Repeat</keyword>
<organism evidence="7 8">
    <name type="scientific">Morus notabilis</name>
    <dbReference type="NCBI Taxonomy" id="981085"/>
    <lineage>
        <taxon>Eukaryota</taxon>
        <taxon>Viridiplantae</taxon>
        <taxon>Streptophyta</taxon>
        <taxon>Embryophyta</taxon>
        <taxon>Tracheophyta</taxon>
        <taxon>Spermatophyta</taxon>
        <taxon>Magnoliopsida</taxon>
        <taxon>eudicotyledons</taxon>
        <taxon>Gunneridae</taxon>
        <taxon>Pentapetalae</taxon>
        <taxon>rosids</taxon>
        <taxon>fabids</taxon>
        <taxon>Rosales</taxon>
        <taxon>Moraceae</taxon>
        <taxon>Moreae</taxon>
        <taxon>Morus</taxon>
    </lineage>
</organism>
<dbReference type="GO" id="GO:0043531">
    <property type="term" value="F:ADP binding"/>
    <property type="evidence" value="ECO:0007669"/>
    <property type="project" value="InterPro"/>
</dbReference>
<feature type="compositionally biased region" description="Basic and acidic residues" evidence="4">
    <location>
        <begin position="523"/>
        <end position="533"/>
    </location>
</feature>
<dbReference type="OrthoDB" id="5279713at2759"/>
<feature type="domain" description="Disease resistance protein winged helix" evidence="5">
    <location>
        <begin position="116"/>
        <end position="185"/>
    </location>
</feature>
<dbReference type="InterPro" id="IPR044974">
    <property type="entry name" value="Disease_R_plants"/>
</dbReference>
<feature type="region of interest" description="Disordered" evidence="4">
    <location>
        <begin position="518"/>
        <end position="540"/>
    </location>
</feature>
<dbReference type="InterPro" id="IPR036388">
    <property type="entry name" value="WH-like_DNA-bd_sf"/>
</dbReference>
<dbReference type="eggNOG" id="KOG4658">
    <property type="taxonomic scope" value="Eukaryota"/>
</dbReference>
<dbReference type="PANTHER" id="PTHR23155:SF1195">
    <property type="entry name" value="DISEASE RESISTANCE PROTEIN RGA3"/>
    <property type="match status" value="1"/>
</dbReference>
<dbReference type="SMART" id="SM00369">
    <property type="entry name" value="LRR_TYP"/>
    <property type="match status" value="3"/>
</dbReference>
<keyword evidence="1" id="KW-0433">Leucine-rich repeat</keyword>
<proteinExistence type="predicted"/>
<dbReference type="Pfam" id="PF23559">
    <property type="entry name" value="WHD_DRP"/>
    <property type="match status" value="1"/>
</dbReference>
<dbReference type="PROSITE" id="PS51450">
    <property type="entry name" value="LRR"/>
    <property type="match status" value="1"/>
</dbReference>
<feature type="domain" description="Disease resistance R13L4/SHOC-2-like LRR" evidence="6">
    <location>
        <begin position="249"/>
        <end position="505"/>
    </location>
</feature>
<evidence type="ECO:0000259" key="6">
    <source>
        <dbReference type="Pfam" id="PF23598"/>
    </source>
</evidence>
<dbReference type="Gene3D" id="1.10.10.10">
    <property type="entry name" value="Winged helix-like DNA-binding domain superfamily/Winged helix DNA-binding domain"/>
    <property type="match status" value="1"/>
</dbReference>
<evidence type="ECO:0000256" key="4">
    <source>
        <dbReference type="SAM" id="MobiDB-lite"/>
    </source>
</evidence>
<dbReference type="FunFam" id="1.10.10.10:FF:000322">
    <property type="entry name" value="Probable disease resistance protein At1g63360"/>
    <property type="match status" value="1"/>
</dbReference>
<dbReference type="InterPro" id="IPR027417">
    <property type="entry name" value="P-loop_NTPase"/>
</dbReference>
<evidence type="ECO:0000256" key="1">
    <source>
        <dbReference type="ARBA" id="ARBA00022614"/>
    </source>
</evidence>
<evidence type="ECO:0000313" key="8">
    <source>
        <dbReference type="Proteomes" id="UP000030645"/>
    </source>
</evidence>
<dbReference type="InterPro" id="IPR055414">
    <property type="entry name" value="LRR_R13L4/SHOC2-like"/>
</dbReference>
<evidence type="ECO:0000256" key="2">
    <source>
        <dbReference type="ARBA" id="ARBA00022737"/>
    </source>
</evidence>
<name>W9S3M7_9ROSA</name>
<accession>W9S3M7</accession>
<evidence type="ECO:0000313" key="7">
    <source>
        <dbReference type="EMBL" id="EXB87361.1"/>
    </source>
</evidence>
<evidence type="ECO:0000256" key="3">
    <source>
        <dbReference type="ARBA" id="ARBA00022821"/>
    </source>
</evidence>
<keyword evidence="3" id="KW-0611">Plant defense</keyword>
<dbReference type="EMBL" id="KE344934">
    <property type="protein sequence ID" value="EXB87361.1"/>
    <property type="molecule type" value="Genomic_DNA"/>
</dbReference>
<dbReference type="SUPFAM" id="SSF52058">
    <property type="entry name" value="L domain-like"/>
    <property type="match status" value="1"/>
</dbReference>
<reference evidence="8" key="1">
    <citation type="submission" date="2013-01" db="EMBL/GenBank/DDBJ databases">
        <title>Draft Genome Sequence of a Mulberry Tree, Morus notabilis C.K. Schneid.</title>
        <authorList>
            <person name="He N."/>
            <person name="Zhao S."/>
        </authorList>
    </citation>
    <scope>NUCLEOTIDE SEQUENCE</scope>
</reference>
<dbReference type="GO" id="GO:0098542">
    <property type="term" value="P:defense response to other organism"/>
    <property type="evidence" value="ECO:0007669"/>
    <property type="project" value="TreeGrafter"/>
</dbReference>
<keyword evidence="8" id="KW-1185">Reference proteome</keyword>
<gene>
    <name evidence="7" type="ORF">L484_016707</name>
</gene>
<dbReference type="Proteomes" id="UP000030645">
    <property type="component" value="Unassembled WGS sequence"/>
</dbReference>
<dbReference type="Gene3D" id="1.10.8.430">
    <property type="entry name" value="Helical domain of apoptotic protease-activating factors"/>
    <property type="match status" value="1"/>
</dbReference>
<dbReference type="InterPro" id="IPR003591">
    <property type="entry name" value="Leu-rich_rpt_typical-subtyp"/>
</dbReference>
<dbReference type="InterPro" id="IPR001611">
    <property type="entry name" value="Leu-rich_rpt"/>
</dbReference>
<dbReference type="STRING" id="981085.W9S3M7"/>
<dbReference type="InterPro" id="IPR058922">
    <property type="entry name" value="WHD_DRP"/>
</dbReference>
<dbReference type="Gene3D" id="3.80.10.10">
    <property type="entry name" value="Ribonuclease Inhibitor"/>
    <property type="match status" value="2"/>
</dbReference>
<dbReference type="InterPro" id="IPR032675">
    <property type="entry name" value="LRR_dom_sf"/>
</dbReference>
<dbReference type="SUPFAM" id="SSF52540">
    <property type="entry name" value="P-loop containing nucleoside triphosphate hydrolases"/>
    <property type="match status" value="1"/>
</dbReference>
<dbReference type="InterPro" id="IPR042197">
    <property type="entry name" value="Apaf_helical"/>
</dbReference>
<dbReference type="PANTHER" id="PTHR23155">
    <property type="entry name" value="DISEASE RESISTANCE PROTEIN RP"/>
    <property type="match status" value="1"/>
</dbReference>
<dbReference type="KEGG" id="mnt:21399745"/>
<dbReference type="Pfam" id="PF23598">
    <property type="entry name" value="LRR_14"/>
    <property type="match status" value="1"/>
</dbReference>
<sequence>MMGAATHQISLERLSEEHCWLIFSQLAFMERTTEECAELENIGRQIARKSSGLPLVAKTLGSLMRFRKTISQWEDILCSELWESKDVKVREIFAPFLLSYYDLTPLQKRCFLYCSVFPKDYNIGRDDLIEMWMSQGYLSQTINSKKEGRDCFESLAMRSFFQDFKEDEFYGSIKCNMHDIVHDFAQFFMGSEYVLIEVDGIEENKKEVDESTRHLTLVVGSEDRFLTLRHNAKNLRTIYIYSNTDKLHVDRMLLFSHLTRLRTLNLYRCYIESLPEDIGLLKHLRYLDLSGNTNLKELPGTLFNLYNLQTLRLGNCSSLPRLPEKIAKLVNLKNLYIYGCRFEGLPKGIAKLTGLLTLDMWVVPKERKTYLDVGDLKMLKYLQFQSFLCIKRCASMGNLDESEKINLSSWQHLLDLTLRFRETGELYEIGEILDADTEILESLQPHPNLKALDISDYLGATVSPTWMMSLTNLTSLELNFCTKCEILPPLGKLPSLVSLVICCLDSLKKVGPEFLGITERDEEDHGTARRDQDTPSEPSIISFPRLKKLTFDWIEEWKVWEGYRMTTTTPTKIMPCLHSLKITKCHNLETLPDFLQMTPLQNLSVKKSKILQRNVQKGTGKEWYKISHVLNIQINKKYVQKNGVWIQKDESDDGETSSSE</sequence>
<protein>
    <submittedName>
        <fullName evidence="7">Putative disease resistance protein RGA3</fullName>
    </submittedName>
</protein>
<dbReference type="AlphaFoldDB" id="W9S3M7"/>